<feature type="compositionally biased region" description="Polar residues" evidence="2">
    <location>
        <begin position="306"/>
        <end position="321"/>
    </location>
</feature>
<feature type="domain" description="Helitron helicase-like" evidence="4">
    <location>
        <begin position="818"/>
        <end position="1001"/>
    </location>
</feature>
<dbReference type="GO" id="GO:0005524">
    <property type="term" value="F:ATP binding"/>
    <property type="evidence" value="ECO:0007669"/>
    <property type="project" value="UniProtKB-KW"/>
</dbReference>
<dbReference type="SUPFAM" id="SSF52540">
    <property type="entry name" value="P-loop containing nucleoside triphosphate hydrolases"/>
    <property type="match status" value="2"/>
</dbReference>
<name>A0A369KA40_HYPMA</name>
<gene>
    <name evidence="6" type="primary">pif1_5</name>
    <name evidence="6" type="ORF">Hypma_015707</name>
</gene>
<dbReference type="OrthoDB" id="3366231at2759"/>
<dbReference type="Pfam" id="PF21530">
    <property type="entry name" value="Pif1_2B_dom"/>
    <property type="match status" value="1"/>
</dbReference>
<evidence type="ECO:0000313" key="7">
    <source>
        <dbReference type="Proteomes" id="UP000076154"/>
    </source>
</evidence>
<dbReference type="GO" id="GO:0006310">
    <property type="term" value="P:DNA recombination"/>
    <property type="evidence" value="ECO:0007669"/>
    <property type="project" value="UniProtKB-KW"/>
</dbReference>
<keyword evidence="1" id="KW-0547">Nucleotide-binding</keyword>
<dbReference type="Proteomes" id="UP000076154">
    <property type="component" value="Unassembled WGS sequence"/>
</dbReference>
<dbReference type="EC" id="5.6.2.3" evidence="1"/>
<evidence type="ECO:0000313" key="6">
    <source>
        <dbReference type="EMBL" id="RDB29535.1"/>
    </source>
</evidence>
<comment type="similarity">
    <text evidence="1">Belongs to the helicase family.</text>
</comment>
<feature type="region of interest" description="Disordered" evidence="2">
    <location>
        <begin position="34"/>
        <end position="55"/>
    </location>
</feature>
<dbReference type="InParanoid" id="A0A369KA40"/>
<protein>
    <recommendedName>
        <fullName evidence="1">ATP-dependent DNA helicase</fullName>
        <ecNumber evidence="1">5.6.2.3</ecNumber>
    </recommendedName>
</protein>
<keyword evidence="1 6" id="KW-0347">Helicase</keyword>
<comment type="catalytic activity">
    <reaction evidence="1">
        <text>ATP + H2O = ADP + phosphate + H(+)</text>
        <dbReference type="Rhea" id="RHEA:13065"/>
        <dbReference type="ChEBI" id="CHEBI:15377"/>
        <dbReference type="ChEBI" id="CHEBI:15378"/>
        <dbReference type="ChEBI" id="CHEBI:30616"/>
        <dbReference type="ChEBI" id="CHEBI:43474"/>
        <dbReference type="ChEBI" id="CHEBI:456216"/>
        <dbReference type="EC" id="5.6.2.3"/>
    </reaction>
</comment>
<feature type="region of interest" description="Disordered" evidence="2">
    <location>
        <begin position="177"/>
        <end position="198"/>
    </location>
</feature>
<feature type="domain" description="DNA helicase Pif1-like 2B" evidence="5">
    <location>
        <begin position="1750"/>
        <end position="1794"/>
    </location>
</feature>
<evidence type="ECO:0000259" key="5">
    <source>
        <dbReference type="Pfam" id="PF21530"/>
    </source>
</evidence>
<evidence type="ECO:0000259" key="4">
    <source>
        <dbReference type="Pfam" id="PF14214"/>
    </source>
</evidence>
<dbReference type="EMBL" id="LUEZ02000010">
    <property type="protein sequence ID" value="RDB29535.1"/>
    <property type="molecule type" value="Genomic_DNA"/>
</dbReference>
<keyword evidence="1" id="KW-0233">DNA recombination</keyword>
<feature type="compositionally biased region" description="Polar residues" evidence="2">
    <location>
        <begin position="491"/>
        <end position="500"/>
    </location>
</feature>
<dbReference type="GO" id="GO:0043139">
    <property type="term" value="F:5'-3' DNA helicase activity"/>
    <property type="evidence" value="ECO:0007669"/>
    <property type="project" value="UniProtKB-EC"/>
</dbReference>
<reference evidence="6" key="1">
    <citation type="submission" date="2018-04" db="EMBL/GenBank/DDBJ databases">
        <title>Whole genome sequencing of Hypsizygus marmoreus.</title>
        <authorList>
            <person name="Choi I.-G."/>
            <person name="Min B."/>
            <person name="Kim J.-G."/>
            <person name="Kim S."/>
            <person name="Oh Y.-L."/>
            <person name="Kong W.-S."/>
            <person name="Park H."/>
            <person name="Jeong J."/>
            <person name="Song E.-S."/>
        </authorList>
    </citation>
    <scope>NUCLEOTIDE SEQUENCE [LARGE SCALE GENOMIC DNA]</scope>
    <source>
        <strain evidence="6">51987-8</strain>
    </source>
</reference>
<dbReference type="InterPro" id="IPR027417">
    <property type="entry name" value="P-loop_NTPase"/>
</dbReference>
<dbReference type="InterPro" id="IPR010285">
    <property type="entry name" value="DNA_helicase_pif1-like_DEAD"/>
</dbReference>
<accession>A0A369KA40</accession>
<keyword evidence="1" id="KW-0378">Hydrolase</keyword>
<sequence>MDAFHDILNTPQRQQQQQRQAFRDAYPLCSPERRATPFQDRLNSPQRHQENNRRTRRDIVITQDGSPRRRRVIPSIMSVALGEGSLGRSEEGVSDDENDALFPLRPTNLTRVFQQHARATASRSTNQQGLAPVTAVPSTPSPRPPPLSRQFDTDLLATSMPATPQPAVVLNVRSVAQRARRQPKKRGTRATRHLSTPATPQPAVIRTYARLLSVHEDNERLRNGLQPAIYLRRLHPNPQLSPTYARLLNVHEDNERLRNALRPANYLRRLHPNPQLFLNVRSVAQRARRQREAAERAATRQLPTPACSQPFPSTGRSSTALISPRPQYTAHLNGDPRGMPTTATLQPSPAPSARSVAQRARRQREVAERTANHHLPTPGRPQPGPSPRRNPLISIAPRPERSAAESYMLNVSTSALSQLPPVPSARSVAQRARRQREARERAANSQTLTRALSQGQSTISTVGATRRTNLRIPQQDPPMDPVQPLEPRLQSPGSSATQIGNPPVMLPPSVVVRPENPADRRNLFFAARRPYIEPTSRHTLGRMEHECQHCGALHWLAEKTVKSSVRSPEFSMCCNHGQVQIPRLQPPPAPLYDLLVRNDRQAQEFREHIRQYNMALAFTSLGVNEDKLVNRRGGWVFRISGQLYHNSGALAPPDGTPPSYAQLYVYDPALALQQRMNRNSNLHQGTMHALQNMLISNHRYADIYMHAYEVLGERDDVDAEVRLRVLPGQDRRRYNLPSANEIAIILPGEASTTECRDIILRRRMPADIQLYRINDGHPAYAPLHYVLLFPYGDHGWQYELCLHQPDRASPKHLSQTRYYAFRLQVRRDEFSTVLRGGRLFQQYAIDMWISAEQSRLRYLRMNQGKLRASLYSGLEDAVDHADGDVDLNQLGKRFILPSSYVGGPRHMQQRFQDAMAIARFFGKVDIFMTMTASPRWEEITNELLEGQTTHDRPDLVARVFQLKKRAVLDDLYKNGVFGHAVAYVYTIEFQKRGLPHMHILIFLKEGEKLLTPSDIDSAIWARWPDPDTQPLLFDTVKRCMVHGPCGALNPDAPCMEKGKCTKFYPKPFQPHTTMDNDGYPNYSRLQDGRAYRVGVHMVDNSWIVPYSPYFSAKYDCHINVECAVSVRSIKYPFKYIHKGGDRATLEVNLDEIKTYVDGRYVAAPEALWRTFHFDTHEQVPNVIRLQVHLPGQHMVTYNPDDEPQAILERAANEKTTLTQFFAINNDAGELGEIARRYTYQEFPQHFVWKDEKRWALRRQGFALGRMFFIPPSGGERFYLRTLLTVVKGPRSFEDLRTYAGIVYGTFREACLARGLLEDDGEWRACLQEASIMQTGHRLRQLFAMLLLFCNPSQPDQLWSEFREHICDDLAHALLRAGRDNLSANDIYDYGLFLLDRTLQQSGRTLHDFPPMPVPQRNWQNVTENPLIAAQLNYNQDDERAHAIQRAEQFNEDQHYAFNTIMKSIECKEGKTFFLNGAGGCGKTFVYSTIAHKVRGEGSIILCVGSSGISALLLPGGRTAHSTFKIPIDGLTDESFCSIPKESPLADLLRATRAIIWDEALMQHRNTHEAVDRTLRDLLGIDKPFGGITVIFGGDSQQILPVVPKGSREEIIAASLPQSYLWNYVEILHLRKNMRLNSGAQEDIFAHWLLDIGHGRTITDDGTIEFPDYMRSDSESSLIDFIYPGISNLIPPPQYFLERMILAPRNADVNGINSQVLDRLPGAVQTLLSADSIVREPGADPAAADDDIPVEYLHSLGGSSLPPGELTLKPGCPLILLRNLAPARGLCNGTRMVVMRATDRVLEVQVLGGEHDGELAFIPRISITPTGRNAEFTFTLQRRQFPVRLAFAISINKAQGQSCKYVGLDLRFPVFTHGQLYVALS</sequence>
<evidence type="ECO:0000259" key="3">
    <source>
        <dbReference type="Pfam" id="PF05970"/>
    </source>
</evidence>
<feature type="compositionally biased region" description="Polar residues" evidence="2">
    <location>
        <begin position="444"/>
        <end position="459"/>
    </location>
</feature>
<feature type="region of interest" description="Disordered" evidence="2">
    <location>
        <begin position="120"/>
        <end position="146"/>
    </location>
</feature>
<dbReference type="GO" id="GO:0016887">
    <property type="term" value="F:ATP hydrolysis activity"/>
    <property type="evidence" value="ECO:0007669"/>
    <property type="project" value="RHEA"/>
</dbReference>
<dbReference type="PANTHER" id="PTHR10492">
    <property type="match status" value="1"/>
</dbReference>
<feature type="region of interest" description="Disordered" evidence="2">
    <location>
        <begin position="288"/>
        <end position="394"/>
    </location>
</feature>
<feature type="compositionally biased region" description="Basic residues" evidence="2">
    <location>
        <begin position="178"/>
        <end position="192"/>
    </location>
</feature>
<dbReference type="Gene3D" id="3.40.50.300">
    <property type="entry name" value="P-loop containing nucleotide triphosphate hydrolases"/>
    <property type="match status" value="1"/>
</dbReference>
<dbReference type="Pfam" id="PF05970">
    <property type="entry name" value="PIF1"/>
    <property type="match status" value="1"/>
</dbReference>
<dbReference type="InterPro" id="IPR049163">
    <property type="entry name" value="Pif1-like_2B_dom"/>
</dbReference>
<comment type="cofactor">
    <cofactor evidence="1">
        <name>Mg(2+)</name>
        <dbReference type="ChEBI" id="CHEBI:18420"/>
    </cofactor>
</comment>
<feature type="domain" description="DNA helicase Pif1-like DEAD-box helicase" evidence="3">
    <location>
        <begin position="1448"/>
        <end position="1658"/>
    </location>
</feature>
<evidence type="ECO:0000256" key="2">
    <source>
        <dbReference type="SAM" id="MobiDB-lite"/>
    </source>
</evidence>
<organism evidence="6 7">
    <name type="scientific">Hypsizygus marmoreus</name>
    <name type="common">White beech mushroom</name>
    <name type="synonym">Agaricus marmoreus</name>
    <dbReference type="NCBI Taxonomy" id="39966"/>
    <lineage>
        <taxon>Eukaryota</taxon>
        <taxon>Fungi</taxon>
        <taxon>Dikarya</taxon>
        <taxon>Basidiomycota</taxon>
        <taxon>Agaricomycotina</taxon>
        <taxon>Agaricomycetes</taxon>
        <taxon>Agaricomycetidae</taxon>
        <taxon>Agaricales</taxon>
        <taxon>Tricholomatineae</taxon>
        <taxon>Lyophyllaceae</taxon>
        <taxon>Hypsizygus</taxon>
    </lineage>
</organism>
<keyword evidence="7" id="KW-1185">Reference proteome</keyword>
<keyword evidence="1" id="KW-0234">DNA repair</keyword>
<feature type="region of interest" description="Disordered" evidence="2">
    <location>
        <begin position="417"/>
        <end position="459"/>
    </location>
</feature>
<keyword evidence="1" id="KW-0227">DNA damage</keyword>
<dbReference type="STRING" id="39966.A0A369KA40"/>
<dbReference type="GO" id="GO:0000723">
    <property type="term" value="P:telomere maintenance"/>
    <property type="evidence" value="ECO:0007669"/>
    <property type="project" value="InterPro"/>
</dbReference>
<dbReference type="GO" id="GO:0006281">
    <property type="term" value="P:DNA repair"/>
    <property type="evidence" value="ECO:0007669"/>
    <property type="project" value="UniProtKB-KW"/>
</dbReference>
<comment type="caution">
    <text evidence="6">The sequence shown here is derived from an EMBL/GenBank/DDBJ whole genome shotgun (WGS) entry which is preliminary data.</text>
</comment>
<feature type="compositionally biased region" description="Pro residues" evidence="2">
    <location>
        <begin position="378"/>
        <end position="388"/>
    </location>
</feature>
<evidence type="ECO:0000256" key="1">
    <source>
        <dbReference type="RuleBase" id="RU363044"/>
    </source>
</evidence>
<dbReference type="InterPro" id="IPR025476">
    <property type="entry name" value="Helitron_helicase-like"/>
</dbReference>
<dbReference type="Pfam" id="PF14214">
    <property type="entry name" value="Helitron_like_N"/>
    <property type="match status" value="1"/>
</dbReference>
<proteinExistence type="inferred from homology"/>
<feature type="region of interest" description="Disordered" evidence="2">
    <location>
        <begin position="471"/>
        <end position="503"/>
    </location>
</feature>
<dbReference type="PANTHER" id="PTHR10492:SF57">
    <property type="entry name" value="ATP-DEPENDENT DNA HELICASE"/>
    <property type="match status" value="1"/>
</dbReference>
<keyword evidence="1" id="KW-0067">ATP-binding</keyword>